<reference evidence="1" key="2">
    <citation type="submission" date="2023-05" db="EMBL/GenBank/DDBJ databases">
        <authorList>
            <consortium name="Lawrence Berkeley National Laboratory"/>
            <person name="Steindorff A."/>
            <person name="Hensen N."/>
            <person name="Bonometti L."/>
            <person name="Westerberg I."/>
            <person name="Brannstrom I.O."/>
            <person name="Guillou S."/>
            <person name="Cros-Aarteil S."/>
            <person name="Calhoun S."/>
            <person name="Haridas S."/>
            <person name="Kuo A."/>
            <person name="Mondo S."/>
            <person name="Pangilinan J."/>
            <person name="Riley R."/>
            <person name="Labutti K."/>
            <person name="Andreopoulos B."/>
            <person name="Lipzen A."/>
            <person name="Chen C."/>
            <person name="Yanf M."/>
            <person name="Daum C."/>
            <person name="Ng V."/>
            <person name="Clum A."/>
            <person name="Ohm R."/>
            <person name="Martin F."/>
            <person name="Silar P."/>
            <person name="Natvig D."/>
            <person name="Lalanne C."/>
            <person name="Gautier V."/>
            <person name="Ament-Velasquez S.L."/>
            <person name="Kruys A."/>
            <person name="Hutchinson M.I."/>
            <person name="Powell A.J."/>
            <person name="Barry K."/>
            <person name="Miller A.N."/>
            <person name="Grigoriev I.V."/>
            <person name="Debuchy R."/>
            <person name="Gladieux P."/>
            <person name="Thoren M.H."/>
            <person name="Johannesson H."/>
        </authorList>
    </citation>
    <scope>NUCLEOTIDE SEQUENCE</scope>
    <source>
        <strain evidence="1">PSN243</strain>
    </source>
</reference>
<dbReference type="Proteomes" id="UP001321760">
    <property type="component" value="Unassembled WGS sequence"/>
</dbReference>
<accession>A0AAV9GHL3</accession>
<proteinExistence type="predicted"/>
<keyword evidence="2" id="KW-1185">Reference proteome</keyword>
<name>A0AAV9GHL3_9PEZI</name>
<reference evidence="1" key="1">
    <citation type="journal article" date="2023" name="Mol. Phylogenet. Evol.">
        <title>Genome-scale phylogeny and comparative genomics of the fungal order Sordariales.</title>
        <authorList>
            <person name="Hensen N."/>
            <person name="Bonometti L."/>
            <person name="Westerberg I."/>
            <person name="Brannstrom I.O."/>
            <person name="Guillou S."/>
            <person name="Cros-Aarteil S."/>
            <person name="Calhoun S."/>
            <person name="Haridas S."/>
            <person name="Kuo A."/>
            <person name="Mondo S."/>
            <person name="Pangilinan J."/>
            <person name="Riley R."/>
            <person name="LaButti K."/>
            <person name="Andreopoulos B."/>
            <person name="Lipzen A."/>
            <person name="Chen C."/>
            <person name="Yan M."/>
            <person name="Daum C."/>
            <person name="Ng V."/>
            <person name="Clum A."/>
            <person name="Steindorff A."/>
            <person name="Ohm R.A."/>
            <person name="Martin F."/>
            <person name="Silar P."/>
            <person name="Natvig D.O."/>
            <person name="Lalanne C."/>
            <person name="Gautier V."/>
            <person name="Ament-Velasquez S.L."/>
            <person name="Kruys A."/>
            <person name="Hutchinson M.I."/>
            <person name="Powell A.J."/>
            <person name="Barry K."/>
            <person name="Miller A.N."/>
            <person name="Grigoriev I.V."/>
            <person name="Debuchy R."/>
            <person name="Gladieux P."/>
            <person name="Hiltunen Thoren M."/>
            <person name="Johannesson H."/>
        </authorList>
    </citation>
    <scope>NUCLEOTIDE SEQUENCE</scope>
    <source>
        <strain evidence="1">PSN243</strain>
    </source>
</reference>
<gene>
    <name evidence="1" type="ORF">QBC34DRAFT_382380</name>
</gene>
<evidence type="ECO:0000313" key="1">
    <source>
        <dbReference type="EMBL" id="KAK4447420.1"/>
    </source>
</evidence>
<dbReference type="EMBL" id="MU865950">
    <property type="protein sequence ID" value="KAK4447420.1"/>
    <property type="molecule type" value="Genomic_DNA"/>
</dbReference>
<organism evidence="1 2">
    <name type="scientific">Podospora aff. communis PSN243</name>
    <dbReference type="NCBI Taxonomy" id="3040156"/>
    <lineage>
        <taxon>Eukaryota</taxon>
        <taxon>Fungi</taxon>
        <taxon>Dikarya</taxon>
        <taxon>Ascomycota</taxon>
        <taxon>Pezizomycotina</taxon>
        <taxon>Sordariomycetes</taxon>
        <taxon>Sordariomycetidae</taxon>
        <taxon>Sordariales</taxon>
        <taxon>Podosporaceae</taxon>
        <taxon>Podospora</taxon>
    </lineage>
</organism>
<dbReference type="AlphaFoldDB" id="A0AAV9GHL3"/>
<sequence length="441" mass="51672">MEPTRYQVYPHEHYRQTKGLRDSDSTLLSRLESLPTEIHIMILEQTNVLHGRRCLAAFIKSSPILYHTFNTFKKSILLAPVLLELEPVTRDAVALYRAKELEYRTLRRQTTNVPQLLARIYSDLVLIGRLNTFYRQERDRGPSHFTTSHLLMKQITQEMAISLVERNDAAQTIIDIYENSRLTYFRERMACEDESNPPADWLYAYRCAAEPLTVSERRRLARALIRRGRQVIMGVDTLSRFDKDLSRLERESGRIWGDGFHQYIYPELDERNFHTIYHSAELEEIAQIHDFTIELFGRRPKHDKHATMLLESSRKSVAFAQSCHQQSERWMPNLRKDKILVSSYHYGWADAVDGYQWQGWGHYLYPALGLGSDTLNVMTQNGAADETMAVAIQASQLMERWKWFGFVFWDKNRVESLKLLLGDYDTGWLANINLWPAEEME</sequence>
<protein>
    <submittedName>
        <fullName evidence="1">Uncharacterized protein</fullName>
    </submittedName>
</protein>
<comment type="caution">
    <text evidence="1">The sequence shown here is derived from an EMBL/GenBank/DDBJ whole genome shotgun (WGS) entry which is preliminary data.</text>
</comment>
<evidence type="ECO:0000313" key="2">
    <source>
        <dbReference type="Proteomes" id="UP001321760"/>
    </source>
</evidence>